<comment type="caution">
    <text evidence="3">The sequence shown here is derived from an EMBL/GenBank/DDBJ whole genome shotgun (WGS) entry which is preliminary data.</text>
</comment>
<feature type="domain" description="BDI-1685-like C-terminal" evidence="2">
    <location>
        <begin position="354"/>
        <end position="548"/>
    </location>
</feature>
<proteinExistence type="predicted"/>
<evidence type="ECO:0000259" key="2">
    <source>
        <dbReference type="Pfam" id="PF22256"/>
    </source>
</evidence>
<accession>A0ABW0I100</accession>
<dbReference type="InterPro" id="IPR014718">
    <property type="entry name" value="GH-type_carb-bd"/>
</dbReference>
<dbReference type="Proteomes" id="UP001596113">
    <property type="component" value="Unassembled WGS sequence"/>
</dbReference>
<gene>
    <name evidence="3" type="ORF">ACFPOF_29970</name>
</gene>
<dbReference type="EMBL" id="JBHSMI010000067">
    <property type="protein sequence ID" value="MFC5406974.1"/>
    <property type="molecule type" value="Genomic_DNA"/>
</dbReference>
<evidence type="ECO:0000313" key="3">
    <source>
        <dbReference type="EMBL" id="MFC5406974.1"/>
    </source>
</evidence>
<keyword evidence="4" id="KW-1185">Reference proteome</keyword>
<reference evidence="4" key="1">
    <citation type="journal article" date="2019" name="Int. J. Syst. Evol. Microbiol.">
        <title>The Global Catalogue of Microorganisms (GCM) 10K type strain sequencing project: providing services to taxonomists for standard genome sequencing and annotation.</title>
        <authorList>
            <consortium name="The Broad Institute Genomics Platform"/>
            <consortium name="The Broad Institute Genome Sequencing Center for Infectious Disease"/>
            <person name="Wu L."/>
            <person name="Ma J."/>
        </authorList>
    </citation>
    <scope>NUCLEOTIDE SEQUENCE [LARGE SCALE GENOMIC DNA]</scope>
    <source>
        <strain evidence="4">CGMCC 1.18575</strain>
    </source>
</reference>
<dbReference type="RefSeq" id="WP_378139228.1">
    <property type="nucleotide sequence ID" value="NZ_JBHSMI010000067.1"/>
</dbReference>
<name>A0ABW0I100_9BACL</name>
<sequence>MLVMERFFDTLLNNPITPSGPIPTAQDPDGVYPYESYSETSRRPELKSFQMIAMENEAIRVVVCPDLGGKVYSITHKASGKEALYTAPIVRPVRILPRQFYIGGGIEVSFPISHSPVQAVPVSFKTKELADRVYIWCGETELRFGMQWTVEYSLGVNDAFLTQRTFFHNPTTRSHPWMSWSNAGIPARDDTEFHFPGGPVLYHGEEMKTIDWRREGPRRQKDMKRMAGFFWREPDCCAFGAYTPSLGCGLYHIADPAQTPGIKLWTDGVGEHQAFVTQWTLNDEQCLEIQAGPLIDQSIKQVLNPGETHVHEEFWIPSDRPLDIHELELPLVKLLPVARIPLFGFARKREVHLWQQLLSSHERMAVHEMPLPPGTADNRWAPSGMERLGAALEWACRETEGESKDAWLFQAGAWFAGNDEIDEALIRLDVSGDDRAKALAGRLYRRIKRDHAAAAACYRKISSAAFALHPQIVFERDLALEKLGPSFLAEREHWLHETQALTDEWLIERRAALLFDQGRFAEAKQLLESTSFQLIHQRYARTKLWRAIMQRLDLEHSEAPGQLGEDDLFAFGAYREYQEEE</sequence>
<protein>
    <submittedName>
        <fullName evidence="3">DUF5107 domain-containing protein</fullName>
    </submittedName>
</protein>
<dbReference type="Gene3D" id="2.70.98.10">
    <property type="match status" value="1"/>
</dbReference>
<dbReference type="InterPro" id="IPR033396">
    <property type="entry name" value="DUF5107"/>
</dbReference>
<dbReference type="Pfam" id="PF17128">
    <property type="entry name" value="DUF5107"/>
    <property type="match status" value="1"/>
</dbReference>
<feature type="domain" description="DUF5107" evidence="1">
    <location>
        <begin position="27"/>
        <end position="317"/>
    </location>
</feature>
<dbReference type="InterPro" id="IPR053983">
    <property type="entry name" value="BDI_1685-like_C"/>
</dbReference>
<organism evidence="3 4">
    <name type="scientific">Cohnella soli</name>
    <dbReference type="NCBI Taxonomy" id="425005"/>
    <lineage>
        <taxon>Bacteria</taxon>
        <taxon>Bacillati</taxon>
        <taxon>Bacillota</taxon>
        <taxon>Bacilli</taxon>
        <taxon>Bacillales</taxon>
        <taxon>Paenibacillaceae</taxon>
        <taxon>Cohnella</taxon>
    </lineage>
</organism>
<evidence type="ECO:0000259" key="1">
    <source>
        <dbReference type="Pfam" id="PF17128"/>
    </source>
</evidence>
<evidence type="ECO:0000313" key="4">
    <source>
        <dbReference type="Proteomes" id="UP001596113"/>
    </source>
</evidence>
<dbReference type="Pfam" id="PF22256">
    <property type="entry name" value="BDI_1685-like_C"/>
    <property type="match status" value="1"/>
</dbReference>